<dbReference type="AlphaFoldDB" id="A0A2A2ABI8"/>
<name>A0A2A2ABI8_9BURK</name>
<reference evidence="3 4" key="1">
    <citation type="submission" date="2017-08" db="EMBL/GenBank/DDBJ databases">
        <title>WGS of Clinical strains of the CDC Group NO-1 linked to zoonotic infections in humans.</title>
        <authorList>
            <person name="Bernier A.-M."/>
            <person name="Bernard K."/>
        </authorList>
    </citation>
    <scope>NUCLEOTIDE SEQUENCE [LARGE SCALE GENOMIC DNA]</scope>
    <source>
        <strain evidence="3 4">NML00-0135</strain>
    </source>
</reference>
<protein>
    <submittedName>
        <fullName evidence="3">Uncharacterized protein</fullName>
    </submittedName>
</protein>
<keyword evidence="2" id="KW-0812">Transmembrane</keyword>
<dbReference type="RefSeq" id="WP_095540674.1">
    <property type="nucleotide sequence ID" value="NZ_NSJB01000014.1"/>
</dbReference>
<evidence type="ECO:0000313" key="4">
    <source>
        <dbReference type="Proteomes" id="UP000218054"/>
    </source>
</evidence>
<dbReference type="Proteomes" id="UP000218054">
    <property type="component" value="Unassembled WGS sequence"/>
</dbReference>
<feature type="region of interest" description="Disordered" evidence="1">
    <location>
        <begin position="150"/>
        <end position="171"/>
    </location>
</feature>
<evidence type="ECO:0000256" key="2">
    <source>
        <dbReference type="SAM" id="Phobius"/>
    </source>
</evidence>
<organism evidence="3 4">
    <name type="scientific">Vandammella animalimorsus</name>
    <dbReference type="NCBI Taxonomy" id="2029117"/>
    <lineage>
        <taxon>Bacteria</taxon>
        <taxon>Pseudomonadati</taxon>
        <taxon>Pseudomonadota</taxon>
        <taxon>Betaproteobacteria</taxon>
        <taxon>Burkholderiales</taxon>
        <taxon>Comamonadaceae</taxon>
        <taxon>Vandammella</taxon>
    </lineage>
</organism>
<keyword evidence="2" id="KW-0472">Membrane</keyword>
<keyword evidence="4" id="KW-1185">Reference proteome</keyword>
<evidence type="ECO:0000256" key="1">
    <source>
        <dbReference type="SAM" id="MobiDB-lite"/>
    </source>
</evidence>
<feature type="transmembrane region" description="Helical" evidence="2">
    <location>
        <begin position="82"/>
        <end position="103"/>
    </location>
</feature>
<keyword evidence="2" id="KW-1133">Transmembrane helix</keyword>
<accession>A0A2A2ABI8</accession>
<feature type="compositionally biased region" description="Basic and acidic residues" evidence="1">
    <location>
        <begin position="150"/>
        <end position="161"/>
    </location>
</feature>
<evidence type="ECO:0000313" key="3">
    <source>
        <dbReference type="EMBL" id="PAT34949.1"/>
    </source>
</evidence>
<sequence>MRFLKPIAWIFSVALVCAGAWFGRKVPFVEQWPLFEALRTTAAIIFAVIGAWMAIVYPERLRFSLRKGAGGRTPTGDASSELFTPVVNSTCILAIVLLIGIVAPLVRAYGFGIPAELGRGLSYALLVALTLWQLWTVFLTLGPADSIKSDMDREKGRRSDLDVVAGKNLGP</sequence>
<gene>
    <name evidence="3" type="ORF">CK625_12580</name>
</gene>
<comment type="caution">
    <text evidence="3">The sequence shown here is derived from an EMBL/GenBank/DDBJ whole genome shotgun (WGS) entry which is preliminary data.</text>
</comment>
<feature type="transmembrane region" description="Helical" evidence="2">
    <location>
        <begin position="123"/>
        <end position="144"/>
    </location>
</feature>
<dbReference type="EMBL" id="NSJB01000014">
    <property type="protein sequence ID" value="PAT34949.1"/>
    <property type="molecule type" value="Genomic_DNA"/>
</dbReference>
<proteinExistence type="predicted"/>
<feature type="transmembrane region" description="Helical" evidence="2">
    <location>
        <begin position="38"/>
        <end position="57"/>
    </location>
</feature>